<evidence type="ECO:0000259" key="5">
    <source>
        <dbReference type="PROSITE" id="PS51379"/>
    </source>
</evidence>
<dbReference type="PANTHER" id="PTHR24960">
    <property type="entry name" value="PHOTOSYSTEM I IRON-SULFUR CENTER-RELATED"/>
    <property type="match status" value="1"/>
</dbReference>
<dbReference type="InterPro" id="IPR050157">
    <property type="entry name" value="PSI_iron-sulfur_center"/>
</dbReference>
<dbReference type="InterPro" id="IPR017900">
    <property type="entry name" value="4Fe4S_Fe_S_CS"/>
</dbReference>
<dbReference type="AlphaFoldDB" id="F6D639"/>
<accession>F6D639</accession>
<keyword evidence="2" id="KW-0479">Metal-binding</keyword>
<reference evidence="6 7" key="1">
    <citation type="journal article" date="2014" name="Int. J. Syst. Evol. Microbiol.">
        <title>Methanobacterium paludis sp. nov. and a novel strain of Methanobacterium lacus isolated from northern peatlands.</title>
        <authorList>
            <person name="Cadillo-Quiroz H."/>
            <person name="Brauer S.L."/>
            <person name="Goodson N."/>
            <person name="Yavitt J.B."/>
            <person name="Zinder S.H."/>
        </authorList>
    </citation>
    <scope>NUCLEOTIDE SEQUENCE [LARGE SCALE GENOMIC DNA]</scope>
    <source>
        <strain evidence="7">DSM 25820 / JCM 18151 / SWAN1</strain>
    </source>
</reference>
<proteinExistence type="predicted"/>
<dbReference type="GO" id="GO:0046872">
    <property type="term" value="F:metal ion binding"/>
    <property type="evidence" value="ECO:0007669"/>
    <property type="project" value="UniProtKB-KW"/>
</dbReference>
<dbReference type="STRING" id="868131.MSWAN_0651"/>
<sequence length="379" mass="41505">MTETLVSISKCNSYDLELVQNAVKNSVDAIGGLSSFVKPGDKVLIKPNMLQAKTPEEAITTHPTVIESVINLVKDVGAIPMVGDSPGGPARGMERFWKVTGMLDVCERTKTSLINFEKSGVYEMERKGRLYHIAKPVIDCDVIINLPKIKTHGLTTFTCAVKNMYGVVPGLRKTEYHKMAPKPSDFAEMVVDIFALTKPQLNIVDGIIGMDGSGPSAGNPKEIGVILASGDSVALDCFICHCLGKDPMKVPSNRIAQEQGLGEGVVENIHVIGEFPVIDDFKWPPNMAGTMELIPSSIARGLMKLWWSRPSIDPDICTNCNTCVKSCPVDALIKNNPIPEFEYGECINCLCCMEMCPEKAVFEDKSRLYKLISRFTKSD</sequence>
<feature type="domain" description="4Fe-4S ferredoxin-type" evidence="5">
    <location>
        <begin position="339"/>
        <end position="366"/>
    </location>
</feature>
<dbReference type="Proteomes" id="UP000009231">
    <property type="component" value="Chromosome"/>
</dbReference>
<keyword evidence="1" id="KW-0004">4Fe-4S</keyword>
<dbReference type="GO" id="GO:0051539">
    <property type="term" value="F:4 iron, 4 sulfur cluster binding"/>
    <property type="evidence" value="ECO:0007669"/>
    <property type="project" value="UniProtKB-KW"/>
</dbReference>
<dbReference type="GeneID" id="10668141"/>
<dbReference type="PROSITE" id="PS00198">
    <property type="entry name" value="4FE4S_FER_1"/>
    <property type="match status" value="2"/>
</dbReference>
<dbReference type="InterPro" id="IPR017896">
    <property type="entry name" value="4Fe4S_Fe-S-bd"/>
</dbReference>
<evidence type="ECO:0000313" key="7">
    <source>
        <dbReference type="Proteomes" id="UP000009231"/>
    </source>
</evidence>
<dbReference type="Pfam" id="PF04015">
    <property type="entry name" value="DUF362"/>
    <property type="match status" value="1"/>
</dbReference>
<dbReference type="OrthoDB" id="2837at2157"/>
<dbReference type="Pfam" id="PF13237">
    <property type="entry name" value="Fer4_10"/>
    <property type="match status" value="1"/>
</dbReference>
<keyword evidence="4" id="KW-0411">Iron-sulfur</keyword>
<dbReference type="Gene3D" id="3.30.70.20">
    <property type="match status" value="1"/>
</dbReference>
<evidence type="ECO:0000256" key="3">
    <source>
        <dbReference type="ARBA" id="ARBA00023004"/>
    </source>
</evidence>
<dbReference type="PROSITE" id="PS51379">
    <property type="entry name" value="4FE4S_FER_2"/>
    <property type="match status" value="2"/>
</dbReference>
<dbReference type="GO" id="GO:0016491">
    <property type="term" value="F:oxidoreductase activity"/>
    <property type="evidence" value="ECO:0007669"/>
    <property type="project" value="UniProtKB-ARBA"/>
</dbReference>
<dbReference type="PANTHER" id="PTHR24960:SF79">
    <property type="entry name" value="PHOTOSYSTEM I IRON-SULFUR CENTER"/>
    <property type="match status" value="1"/>
</dbReference>
<protein>
    <recommendedName>
        <fullName evidence="5">4Fe-4S ferredoxin-type domain-containing protein</fullName>
    </recommendedName>
</protein>
<evidence type="ECO:0000256" key="1">
    <source>
        <dbReference type="ARBA" id="ARBA00022485"/>
    </source>
</evidence>
<evidence type="ECO:0000313" key="6">
    <source>
        <dbReference type="EMBL" id="AEG17687.1"/>
    </source>
</evidence>
<evidence type="ECO:0000256" key="4">
    <source>
        <dbReference type="ARBA" id="ARBA00023014"/>
    </source>
</evidence>
<feature type="domain" description="4Fe-4S ferredoxin-type" evidence="5">
    <location>
        <begin position="308"/>
        <end position="337"/>
    </location>
</feature>
<dbReference type="InterPro" id="IPR007160">
    <property type="entry name" value="DUF362"/>
</dbReference>
<dbReference type="eggNOG" id="arCOG02447">
    <property type="taxonomic scope" value="Archaea"/>
</dbReference>
<dbReference type="RefSeq" id="WP_013825189.1">
    <property type="nucleotide sequence ID" value="NC_015574.1"/>
</dbReference>
<name>F6D639_METPW</name>
<gene>
    <name evidence="6" type="ordered locus">MSWAN_0651</name>
</gene>
<dbReference type="KEGG" id="mew:MSWAN_0651"/>
<dbReference type="HOGENOM" id="CLU_058393_1_0_2"/>
<keyword evidence="3" id="KW-0408">Iron</keyword>
<evidence type="ECO:0000256" key="2">
    <source>
        <dbReference type="ARBA" id="ARBA00022723"/>
    </source>
</evidence>
<dbReference type="SUPFAM" id="SSF54862">
    <property type="entry name" value="4Fe-4S ferredoxins"/>
    <property type="match status" value="1"/>
</dbReference>
<keyword evidence="7" id="KW-1185">Reference proteome</keyword>
<dbReference type="EMBL" id="CP002772">
    <property type="protein sequence ID" value="AEG17687.1"/>
    <property type="molecule type" value="Genomic_DNA"/>
</dbReference>
<organism evidence="6 7">
    <name type="scientific">Methanobacterium paludis (strain DSM 25820 / JCM 18151 / SWAN1)</name>
    <dbReference type="NCBI Taxonomy" id="868131"/>
    <lineage>
        <taxon>Archaea</taxon>
        <taxon>Methanobacteriati</taxon>
        <taxon>Methanobacteriota</taxon>
        <taxon>Methanomada group</taxon>
        <taxon>Methanobacteria</taxon>
        <taxon>Methanobacteriales</taxon>
        <taxon>Methanobacteriaceae</taxon>
        <taxon>Methanobacterium</taxon>
    </lineage>
</organism>